<name>A0A2A5WGX8_9GAMM</name>
<keyword evidence="1" id="KW-1133">Transmembrane helix</keyword>
<protein>
    <recommendedName>
        <fullName evidence="4">DUF2069 domain-containing protein</fullName>
    </recommendedName>
</protein>
<keyword evidence="1" id="KW-0472">Membrane</keyword>
<evidence type="ECO:0000313" key="3">
    <source>
        <dbReference type="Proteomes" id="UP000219329"/>
    </source>
</evidence>
<feature type="transmembrane region" description="Helical" evidence="1">
    <location>
        <begin position="80"/>
        <end position="100"/>
    </location>
</feature>
<evidence type="ECO:0000256" key="1">
    <source>
        <dbReference type="SAM" id="Phobius"/>
    </source>
</evidence>
<dbReference type="Proteomes" id="UP000219329">
    <property type="component" value="Unassembled WGS sequence"/>
</dbReference>
<accession>A0A2A5WGX8</accession>
<dbReference type="EMBL" id="NTJZ01000001">
    <property type="protein sequence ID" value="PDH35386.1"/>
    <property type="molecule type" value="Genomic_DNA"/>
</dbReference>
<organism evidence="2 3">
    <name type="scientific">OM182 bacterium MED-G28</name>
    <dbReference type="NCBI Taxonomy" id="1986256"/>
    <lineage>
        <taxon>Bacteria</taxon>
        <taxon>Pseudomonadati</taxon>
        <taxon>Pseudomonadota</taxon>
        <taxon>Gammaproteobacteria</taxon>
        <taxon>OMG group</taxon>
        <taxon>OM182 clade</taxon>
    </lineage>
</organism>
<reference evidence="2 3" key="1">
    <citation type="submission" date="2017-08" db="EMBL/GenBank/DDBJ databases">
        <title>Fine stratification of microbial communities through a metagenomic profile of the photic zone.</title>
        <authorList>
            <person name="Haro-Moreno J.M."/>
            <person name="Lopez-Perez M."/>
            <person name="De La Torre J."/>
            <person name="Picazo A."/>
            <person name="Camacho A."/>
            <person name="Rodriguez-Valera F."/>
        </authorList>
    </citation>
    <scope>NUCLEOTIDE SEQUENCE [LARGE SCALE GENOMIC DNA]</scope>
    <source>
        <strain evidence="2">MED-G28</strain>
    </source>
</reference>
<feature type="transmembrane region" description="Helical" evidence="1">
    <location>
        <begin position="56"/>
        <end position="74"/>
    </location>
</feature>
<feature type="transmembrane region" description="Helical" evidence="1">
    <location>
        <begin position="30"/>
        <end position="49"/>
    </location>
</feature>
<sequence>MGAIVCLYSLIFYFAVSTYLALPTPSVSSLIIWLIQITPLLLFAPGLHFNIIRSNIWLSFICLIYFIHGVLVAFDPGRTIMGIIEISLCIGLFSCLALQVKRHQDYKRV</sequence>
<proteinExistence type="predicted"/>
<gene>
    <name evidence="2" type="ORF">CNF02_01360</name>
</gene>
<evidence type="ECO:0000313" key="2">
    <source>
        <dbReference type="EMBL" id="PDH35386.1"/>
    </source>
</evidence>
<keyword evidence="1" id="KW-0812">Transmembrane</keyword>
<dbReference type="AlphaFoldDB" id="A0A2A5WGX8"/>
<evidence type="ECO:0008006" key="4">
    <source>
        <dbReference type="Google" id="ProtNLM"/>
    </source>
</evidence>
<comment type="caution">
    <text evidence="2">The sequence shown here is derived from an EMBL/GenBank/DDBJ whole genome shotgun (WGS) entry which is preliminary data.</text>
</comment>
<dbReference type="InterPro" id="IPR018643">
    <property type="entry name" value="DUF2069_membrane"/>
</dbReference>
<dbReference type="Pfam" id="PF09842">
    <property type="entry name" value="DUF2069"/>
    <property type="match status" value="1"/>
</dbReference>